<protein>
    <recommendedName>
        <fullName evidence="4">DRBM domain-containing protein</fullName>
    </recommendedName>
</protein>
<feature type="region of interest" description="Disordered" evidence="1">
    <location>
        <begin position="69"/>
        <end position="91"/>
    </location>
</feature>
<comment type="caution">
    <text evidence="2">The sequence shown here is derived from an EMBL/GenBank/DDBJ whole genome shotgun (WGS) entry which is preliminary data.</text>
</comment>
<dbReference type="SUPFAM" id="SSF54768">
    <property type="entry name" value="dsRNA-binding domain-like"/>
    <property type="match status" value="1"/>
</dbReference>
<sequence>MDNKSNALLVDASEKEVGLKEEKDLFVSCKRTKISGSIVQQQQGVEASDKENKVPDALVHKVSVGMDAMNRPTDSEVKSTGEANGCSKGNEPARSKLQRICSAYHIKGPLYDFKEQGPPRNKLFTCKVTIHVDSIVNTVVECFSDPKPQKKAAQEHAAQGAVWCLAHYGYVK</sequence>
<reference evidence="2 3" key="1">
    <citation type="journal article" date="2019" name="Sci. Rep.">
        <title>A high-quality genome of Eragrostis curvula grass provides insights into Poaceae evolution and supports new strategies to enhance forage quality.</title>
        <authorList>
            <person name="Carballo J."/>
            <person name="Santos B.A.C.M."/>
            <person name="Zappacosta D."/>
            <person name="Garbus I."/>
            <person name="Selva J.P."/>
            <person name="Gallo C.A."/>
            <person name="Diaz A."/>
            <person name="Albertini E."/>
            <person name="Caccamo M."/>
            <person name="Echenique V."/>
        </authorList>
    </citation>
    <scope>NUCLEOTIDE SEQUENCE [LARGE SCALE GENOMIC DNA]</scope>
    <source>
        <strain evidence="3">cv. Victoria</strain>
        <tissue evidence="2">Leaf</tissue>
    </source>
</reference>
<evidence type="ECO:0008006" key="4">
    <source>
        <dbReference type="Google" id="ProtNLM"/>
    </source>
</evidence>
<dbReference type="Gene3D" id="3.30.160.20">
    <property type="match status" value="1"/>
</dbReference>
<evidence type="ECO:0000256" key="1">
    <source>
        <dbReference type="SAM" id="MobiDB-lite"/>
    </source>
</evidence>
<accession>A0A5J9TDU0</accession>
<dbReference type="Proteomes" id="UP000324897">
    <property type="component" value="Chromosome 3"/>
</dbReference>
<dbReference type="Gramene" id="TVU09525">
    <property type="protein sequence ID" value="TVU09525"/>
    <property type="gene ID" value="EJB05_43007"/>
</dbReference>
<proteinExistence type="predicted"/>
<evidence type="ECO:0000313" key="2">
    <source>
        <dbReference type="EMBL" id="TVU09525.1"/>
    </source>
</evidence>
<dbReference type="EMBL" id="RWGY01000039">
    <property type="protein sequence ID" value="TVU09525.1"/>
    <property type="molecule type" value="Genomic_DNA"/>
</dbReference>
<gene>
    <name evidence="2" type="ORF">EJB05_43007</name>
</gene>
<evidence type="ECO:0000313" key="3">
    <source>
        <dbReference type="Proteomes" id="UP000324897"/>
    </source>
</evidence>
<dbReference type="Pfam" id="PF14709">
    <property type="entry name" value="DND1_DSRM"/>
    <property type="match status" value="1"/>
</dbReference>
<keyword evidence="3" id="KW-1185">Reference proteome</keyword>
<dbReference type="OrthoDB" id="786951at2759"/>
<name>A0A5J9TDU0_9POAL</name>
<organism evidence="2 3">
    <name type="scientific">Eragrostis curvula</name>
    <name type="common">weeping love grass</name>
    <dbReference type="NCBI Taxonomy" id="38414"/>
    <lineage>
        <taxon>Eukaryota</taxon>
        <taxon>Viridiplantae</taxon>
        <taxon>Streptophyta</taxon>
        <taxon>Embryophyta</taxon>
        <taxon>Tracheophyta</taxon>
        <taxon>Spermatophyta</taxon>
        <taxon>Magnoliopsida</taxon>
        <taxon>Liliopsida</taxon>
        <taxon>Poales</taxon>
        <taxon>Poaceae</taxon>
        <taxon>PACMAD clade</taxon>
        <taxon>Chloridoideae</taxon>
        <taxon>Eragrostideae</taxon>
        <taxon>Eragrostidinae</taxon>
        <taxon>Eragrostis</taxon>
    </lineage>
</organism>
<dbReference type="AlphaFoldDB" id="A0A5J9TDU0"/>